<feature type="compositionally biased region" description="Polar residues" evidence="1">
    <location>
        <begin position="660"/>
        <end position="671"/>
    </location>
</feature>
<feature type="region of interest" description="Disordered" evidence="1">
    <location>
        <begin position="365"/>
        <end position="394"/>
    </location>
</feature>
<feature type="compositionally biased region" description="Basic and acidic residues" evidence="1">
    <location>
        <begin position="701"/>
        <end position="730"/>
    </location>
</feature>
<feature type="compositionally biased region" description="Acidic residues" evidence="1">
    <location>
        <begin position="993"/>
        <end position="1002"/>
    </location>
</feature>
<feature type="region of interest" description="Disordered" evidence="1">
    <location>
        <begin position="1201"/>
        <end position="1364"/>
    </location>
</feature>
<feature type="compositionally biased region" description="Low complexity" evidence="1">
    <location>
        <begin position="1243"/>
        <end position="1255"/>
    </location>
</feature>
<feature type="compositionally biased region" description="Polar residues" evidence="1">
    <location>
        <begin position="533"/>
        <end position="553"/>
    </location>
</feature>
<keyword evidence="3" id="KW-1185">Reference proteome</keyword>
<feature type="compositionally biased region" description="Low complexity" evidence="1">
    <location>
        <begin position="1201"/>
        <end position="1214"/>
    </location>
</feature>
<feature type="region of interest" description="Disordered" evidence="1">
    <location>
        <begin position="532"/>
        <end position="748"/>
    </location>
</feature>
<proteinExistence type="predicted"/>
<sequence>MAKRKREPLPNLGSPSATSLASGSGSHDDGQRAEVIVQLAEDGSRIWKSKLSKFESLVKPLPCTDRKLESNKTLDQWIPNIIDHLQLKETPKQLRLAHVREGGREVDIWDDFDFSAFKSRGAAQQHPLVLKVYTPTSSTTGQVNGDVVAKKPTGSPVASKTVSSEGLIASPASIAEKGEGDGKDKTPLGTKENQPKVMSQAAKPTKRKRELIPSATHSPDRPLSSTMTVTLPDGNKSPSPQPKKKRKRGSKLPGSTPSPILTMSPTPTSVTNSQAPFGSAGFVNRYKPAKPSPLGKNENQNVLEESAGRTEGNQEAVKEEGKKIRKPRKKKERKSEMFAPTPVKKSRGHGVAEEIMRQYREKLGAEEVQANDDMNETVETQTVMETKDNSKDTLKEKEQVLERVQGRLSQHVPETAISLSAVAENSSSALPQSPTPSQITETPKRAKSATKAPRIPKVNTALEIMRKHREKMAAEEAAKKAAKDSASQVDGELASTPTLDADAPAAFLYSTATESEPTLTMATTHDNIRAMTPASTQSPSQEMTARNTKTSTKGRAAPRASTALEIMRQYRERHATDQVQKTTKRNEENTMAERSGEQEQGIKQPGVDQRKEAHESESVLLKDIQPTEASQMNATLSNPTIASAMLDDLTTPGTPIAPEATQQNQTKTASSDAFEVAPGSNKKKRGRPSVTQEIMRKHREKIAAEEEIRRKEQEKNKEKKQVDERNEEKQQQAVIPEPSKVTQTKEYSSCTICQGSFHPQKECPAVKAGTIRLKEILDERKKNGSSEKGLESIQMWIGRLTRIENAVMGKGSVGTPMKEKDILQQSVFPIHSSTASTLESSSTKSSVSPSRPVSVPSPMLQSPYPPIYHKALSKKSGSVSGLSVSDAVIETGSSSSESSDGEDEAEDEFDSDATTESEFGSISQNEKEGTATSSVSPRLPSCSLSPLRPPPLELDPQAALHHFLKVPLSQKQRRAARESAAHMQVMTMEEAIEASDIDDEEQTNISFNKERGGGDEESSLGEFEDDEKEEDIVSDDEDQVLSISQTGKIAIAHMKGVIEEQNGQINEFIENHLPEQSNEQQDDARSGTHAQEANHLEPAEVGLRAITPEPLSQLSNADNTRQSFNDMAVSSPVGPSEELPGDISMREAIKEDELPVQEAMRNDLENGDKVQHVAVQDLMLPPYSAIDASDMEPLPATQVLLPQPEESEEVQSVSMRRETVRRSTRQTSTQSPAPLVSKPQVPSFTSTLETSLSSSPRRRLRSVSHEFTASPTPVSRQIMTQTSTQERAATSPQPPVRRFSKRIISSQSNASQSSQRELSPVHSNTPLPARHSSKRQTTPLLHSSQIDELDPSSPPAAQQPPVESLLFIPETQILHAPSQTDTQSQPQSLNRERFWKYPKNDDNPLFMSQGSQIAQTQMYDVYPNLDSSFDMSKSPRAKEDVVGSSPIHRTNDQRGALPRISSPVIEEDGAELGDAEEQGATSGSETGKYKSVNGSEMSEDDEPIMPIKSSRSKSQSIYPSLLPSQPPPATQTRSFPTLSSLPKEALRQLKSTFGFTGSQPEPVKVNGHAPREESDSDTSADSSDEEPPASLKGRFAGVNVKKAKNMGPTKGW</sequence>
<feature type="region of interest" description="Disordered" evidence="1">
    <location>
        <begin position="834"/>
        <end position="858"/>
    </location>
</feature>
<feature type="compositionally biased region" description="Low complexity" evidence="1">
    <location>
        <begin position="933"/>
        <end position="946"/>
    </location>
</feature>
<feature type="compositionally biased region" description="Polar residues" evidence="1">
    <location>
        <begin position="1265"/>
        <end position="1291"/>
    </location>
</feature>
<feature type="compositionally biased region" description="Basic and acidic residues" evidence="1">
    <location>
        <begin position="176"/>
        <end position="186"/>
    </location>
</feature>
<feature type="region of interest" description="Disordered" evidence="1">
    <location>
        <begin position="138"/>
        <end position="352"/>
    </location>
</feature>
<protein>
    <submittedName>
        <fullName evidence="2">Uncharacterized protein</fullName>
    </submittedName>
</protein>
<feature type="compositionally biased region" description="Polar residues" evidence="1">
    <location>
        <begin position="257"/>
        <end position="276"/>
    </location>
</feature>
<feature type="region of interest" description="Disordered" evidence="1">
    <location>
        <begin position="1113"/>
        <end position="1144"/>
    </location>
</feature>
<feature type="region of interest" description="Disordered" evidence="1">
    <location>
        <begin position="1075"/>
        <end position="1100"/>
    </location>
</feature>
<accession>A0AAJ8JNI4</accession>
<feature type="compositionally biased region" description="Acidic residues" evidence="1">
    <location>
        <begin position="1015"/>
        <end position="1039"/>
    </location>
</feature>
<feature type="region of interest" description="Disordered" evidence="1">
    <location>
        <begin position="1"/>
        <end position="33"/>
    </location>
</feature>
<feature type="compositionally biased region" description="Polar residues" evidence="1">
    <location>
        <begin position="1335"/>
        <end position="1346"/>
    </location>
</feature>
<feature type="compositionally biased region" description="Polar residues" evidence="1">
    <location>
        <begin position="1549"/>
        <end position="1559"/>
    </location>
</feature>
<feature type="compositionally biased region" description="Basic and acidic residues" evidence="1">
    <location>
        <begin position="471"/>
        <end position="483"/>
    </location>
</feature>
<dbReference type="RefSeq" id="XP_066066176.1">
    <property type="nucleotide sequence ID" value="XM_066210079.1"/>
</dbReference>
<reference evidence="2" key="3">
    <citation type="submission" date="2024-01" db="EMBL/GenBank/DDBJ databases">
        <authorList>
            <person name="Coelho M.A."/>
            <person name="David-Palma M."/>
            <person name="Shea T."/>
            <person name="Sun S."/>
            <person name="Cuomo C.A."/>
            <person name="Heitman J."/>
        </authorList>
    </citation>
    <scope>NUCLEOTIDE SEQUENCE</scope>
    <source>
        <strain evidence="2">CBS 7841</strain>
    </source>
</reference>
<evidence type="ECO:0000313" key="3">
    <source>
        <dbReference type="Proteomes" id="UP000094043"/>
    </source>
</evidence>
<evidence type="ECO:0000313" key="2">
    <source>
        <dbReference type="EMBL" id="WVN85476.1"/>
    </source>
</evidence>
<feature type="compositionally biased region" description="Acidic residues" evidence="1">
    <location>
        <begin position="1465"/>
        <end position="1477"/>
    </location>
</feature>
<feature type="compositionally biased region" description="Acidic residues" evidence="1">
    <location>
        <begin position="899"/>
        <end position="915"/>
    </location>
</feature>
<feature type="compositionally biased region" description="Polar residues" evidence="1">
    <location>
        <begin position="627"/>
        <end position="641"/>
    </location>
</feature>
<feature type="compositionally biased region" description="Basic and acidic residues" evidence="1">
    <location>
        <begin position="385"/>
        <end position="394"/>
    </location>
</feature>
<feature type="compositionally biased region" description="Low complexity" evidence="1">
    <location>
        <begin position="882"/>
        <end position="898"/>
    </location>
</feature>
<feature type="compositionally biased region" description="Basic and acidic residues" evidence="1">
    <location>
        <begin position="1082"/>
        <end position="1098"/>
    </location>
</feature>
<feature type="compositionally biased region" description="Acidic residues" evidence="1">
    <location>
        <begin position="1574"/>
        <end position="1587"/>
    </location>
</feature>
<feature type="compositionally biased region" description="Basic residues" evidence="1">
    <location>
        <begin position="323"/>
        <end position="332"/>
    </location>
</feature>
<feature type="region of interest" description="Disordered" evidence="1">
    <location>
        <begin position="882"/>
        <end position="958"/>
    </location>
</feature>
<reference evidence="2" key="1">
    <citation type="submission" date="2016-06" db="EMBL/GenBank/DDBJ databases">
        <authorList>
            <person name="Cuomo C."/>
            <person name="Litvintseva A."/>
            <person name="Heitman J."/>
            <person name="Chen Y."/>
            <person name="Sun S."/>
            <person name="Springer D."/>
            <person name="Dromer F."/>
            <person name="Young S."/>
            <person name="Zeng Q."/>
            <person name="Chapman S."/>
            <person name="Gujja S."/>
            <person name="Saif S."/>
            <person name="Birren B."/>
        </authorList>
    </citation>
    <scope>NUCLEOTIDE SEQUENCE</scope>
    <source>
        <strain evidence="2">CBS 7841</strain>
    </source>
</reference>
<organism evidence="2 3">
    <name type="scientific">Cryptococcus depauperatus CBS 7841</name>
    <dbReference type="NCBI Taxonomy" id="1295531"/>
    <lineage>
        <taxon>Eukaryota</taxon>
        <taxon>Fungi</taxon>
        <taxon>Dikarya</taxon>
        <taxon>Basidiomycota</taxon>
        <taxon>Agaricomycotina</taxon>
        <taxon>Tremellomycetes</taxon>
        <taxon>Tremellales</taxon>
        <taxon>Cryptococcaceae</taxon>
        <taxon>Cryptococcus</taxon>
    </lineage>
</organism>
<gene>
    <name evidence="2" type="ORF">L203_100622</name>
</gene>
<feature type="region of interest" description="Disordered" evidence="1">
    <location>
        <begin position="422"/>
        <end position="497"/>
    </location>
</feature>
<feature type="compositionally biased region" description="Polar residues" evidence="1">
    <location>
        <begin position="13"/>
        <end position="25"/>
    </location>
</feature>
<feature type="compositionally biased region" description="Polar residues" evidence="1">
    <location>
        <begin position="423"/>
        <end position="441"/>
    </location>
</feature>
<dbReference type="EMBL" id="CP143784">
    <property type="protein sequence ID" value="WVN85476.1"/>
    <property type="molecule type" value="Genomic_DNA"/>
</dbReference>
<feature type="compositionally biased region" description="Basic and acidic residues" evidence="1">
    <location>
        <begin position="608"/>
        <end position="617"/>
    </location>
</feature>
<feature type="compositionally biased region" description="Polar residues" evidence="1">
    <location>
        <begin position="1530"/>
        <end position="1540"/>
    </location>
</feature>
<feature type="compositionally biased region" description="Low complexity" evidence="1">
    <location>
        <begin position="1305"/>
        <end position="1315"/>
    </location>
</feature>
<feature type="compositionally biased region" description="Low complexity" evidence="1">
    <location>
        <begin position="834"/>
        <end position="857"/>
    </location>
</feature>
<name>A0AAJ8JNI4_9TREE</name>
<feature type="compositionally biased region" description="Polar residues" evidence="1">
    <location>
        <begin position="1113"/>
        <end position="1125"/>
    </location>
</feature>
<dbReference type="KEGG" id="cdep:91084837"/>
<reference evidence="2" key="2">
    <citation type="journal article" date="2022" name="Elife">
        <title>Obligate sexual reproduction of a homothallic fungus closely related to the Cryptococcus pathogenic species complex.</title>
        <authorList>
            <person name="Passer A.R."/>
            <person name="Clancey S.A."/>
            <person name="Shea T."/>
            <person name="David-Palma M."/>
            <person name="Averette A.F."/>
            <person name="Boekhout T."/>
            <person name="Porcel B.M."/>
            <person name="Nowrousian M."/>
            <person name="Cuomo C.A."/>
            <person name="Sun S."/>
            <person name="Heitman J."/>
            <person name="Coelho M.A."/>
        </authorList>
    </citation>
    <scope>NUCLEOTIDE SEQUENCE</scope>
    <source>
        <strain evidence="2">CBS 7841</strain>
    </source>
</reference>
<evidence type="ECO:0000256" key="1">
    <source>
        <dbReference type="SAM" id="MobiDB-lite"/>
    </source>
</evidence>
<dbReference type="Proteomes" id="UP000094043">
    <property type="component" value="Chromosome 1"/>
</dbReference>
<feature type="region of interest" description="Disordered" evidence="1">
    <location>
        <begin position="1426"/>
        <end position="1612"/>
    </location>
</feature>
<feature type="region of interest" description="Disordered" evidence="1">
    <location>
        <begin position="993"/>
        <end position="1040"/>
    </location>
</feature>
<dbReference type="GeneID" id="91084837"/>